<dbReference type="EMBL" id="JAFLHG010000007">
    <property type="protein sequence ID" value="MBT8798197.1"/>
    <property type="molecule type" value="Genomic_DNA"/>
</dbReference>
<protein>
    <submittedName>
        <fullName evidence="1">Uncharacterized protein</fullName>
    </submittedName>
</protein>
<evidence type="ECO:0000313" key="1">
    <source>
        <dbReference type="EMBL" id="MBT8798197.1"/>
    </source>
</evidence>
<gene>
    <name evidence="1" type="ORF">J0P97_08945</name>
</gene>
<reference evidence="1 2" key="1">
    <citation type="submission" date="2021-03" db="EMBL/GenBank/DDBJ databases">
        <title>Microbacterium pauli sp. nov., isolated from microfiltered milk.</title>
        <authorList>
            <person name="Bellassi P."/>
            <person name="Fontana A."/>
            <person name="Callegari M.L."/>
            <person name="Lorenzo M."/>
            <person name="Cappa F."/>
        </authorList>
    </citation>
    <scope>NUCLEOTIDE SEQUENCE [LARGE SCALE GENOMIC DNA]</scope>
    <source>
        <strain evidence="1 2">DSM 18909</strain>
    </source>
</reference>
<dbReference type="Proteomes" id="UP000740605">
    <property type="component" value="Unassembled WGS sequence"/>
</dbReference>
<comment type="caution">
    <text evidence="1">The sequence shown here is derived from an EMBL/GenBank/DDBJ whole genome shotgun (WGS) entry which is preliminary data.</text>
</comment>
<proteinExistence type="predicted"/>
<sequence>MDAGDGSAVGGRFANAAAGEASDASGSAADRAQVDLDSARTFRSVELRCIGSDRASFTLTYTGSAGSTSTTQELVCHDGAALTPIAVPTALQSLTSFAATATSPDGEGFWTATLQP</sequence>
<name>A0ABS5XUI5_9MICO</name>
<keyword evidence="2" id="KW-1185">Reference proteome</keyword>
<accession>A0ABS5XUI5</accession>
<organism evidence="1 2">
    <name type="scientific">Microbacterium flavum</name>
    <dbReference type="NCBI Taxonomy" id="415216"/>
    <lineage>
        <taxon>Bacteria</taxon>
        <taxon>Bacillati</taxon>
        <taxon>Actinomycetota</taxon>
        <taxon>Actinomycetes</taxon>
        <taxon>Micrococcales</taxon>
        <taxon>Microbacteriaceae</taxon>
        <taxon>Microbacterium</taxon>
    </lineage>
</organism>
<evidence type="ECO:0000313" key="2">
    <source>
        <dbReference type="Proteomes" id="UP000740605"/>
    </source>
</evidence>